<evidence type="ECO:0000256" key="9">
    <source>
        <dbReference type="ARBA" id="ARBA00023004"/>
    </source>
</evidence>
<comment type="subcellular location">
    <subcellularLocation>
        <location evidence="2">Membrane</location>
    </subcellularLocation>
</comment>
<name>A0ABR0ES22_ZASCE</name>
<keyword evidence="8" id="KW-0560">Oxidoreductase</keyword>
<comment type="cofactor">
    <cofactor evidence="1">
        <name>heme</name>
        <dbReference type="ChEBI" id="CHEBI:30413"/>
    </cofactor>
</comment>
<protein>
    <recommendedName>
        <fullName evidence="14">Cytochrome P450</fullName>
    </recommendedName>
</protein>
<evidence type="ECO:0000313" key="12">
    <source>
        <dbReference type="EMBL" id="KAK4503648.1"/>
    </source>
</evidence>
<dbReference type="PRINTS" id="PR00463">
    <property type="entry name" value="EP450I"/>
</dbReference>
<evidence type="ECO:0000256" key="8">
    <source>
        <dbReference type="ARBA" id="ARBA00023002"/>
    </source>
</evidence>
<dbReference type="PANTHER" id="PTHR24305">
    <property type="entry name" value="CYTOCHROME P450"/>
    <property type="match status" value="1"/>
</dbReference>
<gene>
    <name evidence="12" type="ORF">PRZ48_004563</name>
</gene>
<dbReference type="EMBL" id="JAXOVC010000003">
    <property type="protein sequence ID" value="KAK4503648.1"/>
    <property type="molecule type" value="Genomic_DNA"/>
</dbReference>
<dbReference type="PANTHER" id="PTHR24305:SF112">
    <property type="entry name" value="L-ORNITHINE-N5-MONOOXYGENASE (EUROFUNG)"/>
    <property type="match status" value="1"/>
</dbReference>
<keyword evidence="9" id="KW-0408">Iron</keyword>
<evidence type="ECO:0000256" key="1">
    <source>
        <dbReference type="ARBA" id="ARBA00001971"/>
    </source>
</evidence>
<dbReference type="SUPFAM" id="SSF48264">
    <property type="entry name" value="Cytochrome P450"/>
    <property type="match status" value="1"/>
</dbReference>
<dbReference type="Proteomes" id="UP001305779">
    <property type="component" value="Unassembled WGS sequence"/>
</dbReference>
<accession>A0ABR0ES22</accession>
<keyword evidence="7" id="KW-1133">Transmembrane helix</keyword>
<evidence type="ECO:0000256" key="2">
    <source>
        <dbReference type="ARBA" id="ARBA00004370"/>
    </source>
</evidence>
<evidence type="ECO:0000256" key="5">
    <source>
        <dbReference type="ARBA" id="ARBA00022692"/>
    </source>
</evidence>
<keyword evidence="4" id="KW-0349">Heme</keyword>
<dbReference type="CDD" id="cd11061">
    <property type="entry name" value="CYP67-like"/>
    <property type="match status" value="1"/>
</dbReference>
<dbReference type="InterPro" id="IPR036396">
    <property type="entry name" value="Cyt_P450_sf"/>
</dbReference>
<evidence type="ECO:0000256" key="11">
    <source>
        <dbReference type="ARBA" id="ARBA00023136"/>
    </source>
</evidence>
<keyword evidence="11" id="KW-0472">Membrane</keyword>
<evidence type="ECO:0000256" key="10">
    <source>
        <dbReference type="ARBA" id="ARBA00023033"/>
    </source>
</evidence>
<dbReference type="Pfam" id="PF00067">
    <property type="entry name" value="p450"/>
    <property type="match status" value="1"/>
</dbReference>
<reference evidence="12 13" key="1">
    <citation type="journal article" date="2023" name="G3 (Bethesda)">
        <title>A chromosome-level genome assembly of Zasmidium syzygii isolated from banana leaves.</title>
        <authorList>
            <person name="van Westerhoven A.C."/>
            <person name="Mehrabi R."/>
            <person name="Talebi R."/>
            <person name="Steentjes M.B.F."/>
            <person name="Corcolon B."/>
            <person name="Chong P.A."/>
            <person name="Kema G.H.J."/>
            <person name="Seidl M.F."/>
        </authorList>
    </citation>
    <scope>NUCLEOTIDE SEQUENCE [LARGE SCALE GENOMIC DNA]</scope>
    <source>
        <strain evidence="12 13">P124</strain>
    </source>
</reference>
<evidence type="ECO:0000256" key="7">
    <source>
        <dbReference type="ARBA" id="ARBA00022989"/>
    </source>
</evidence>
<keyword evidence="13" id="KW-1185">Reference proteome</keyword>
<proteinExistence type="inferred from homology"/>
<dbReference type="InterPro" id="IPR050121">
    <property type="entry name" value="Cytochrome_P450_monoxygenase"/>
</dbReference>
<dbReference type="Gene3D" id="1.10.630.10">
    <property type="entry name" value="Cytochrome P450"/>
    <property type="match status" value="1"/>
</dbReference>
<dbReference type="InterPro" id="IPR001128">
    <property type="entry name" value="Cyt_P450"/>
</dbReference>
<evidence type="ECO:0000256" key="4">
    <source>
        <dbReference type="ARBA" id="ARBA00022617"/>
    </source>
</evidence>
<comment type="caution">
    <text evidence="12">The sequence shown here is derived from an EMBL/GenBank/DDBJ whole genome shotgun (WGS) entry which is preliminary data.</text>
</comment>
<evidence type="ECO:0000313" key="13">
    <source>
        <dbReference type="Proteomes" id="UP001305779"/>
    </source>
</evidence>
<keyword evidence="6" id="KW-0479">Metal-binding</keyword>
<evidence type="ECO:0008006" key="14">
    <source>
        <dbReference type="Google" id="ProtNLM"/>
    </source>
</evidence>
<organism evidence="12 13">
    <name type="scientific">Zasmidium cellare</name>
    <name type="common">Wine cellar mold</name>
    <name type="synonym">Racodium cellare</name>
    <dbReference type="NCBI Taxonomy" id="395010"/>
    <lineage>
        <taxon>Eukaryota</taxon>
        <taxon>Fungi</taxon>
        <taxon>Dikarya</taxon>
        <taxon>Ascomycota</taxon>
        <taxon>Pezizomycotina</taxon>
        <taxon>Dothideomycetes</taxon>
        <taxon>Dothideomycetidae</taxon>
        <taxon>Mycosphaerellales</taxon>
        <taxon>Mycosphaerellaceae</taxon>
        <taxon>Zasmidium</taxon>
    </lineage>
</organism>
<keyword evidence="5" id="KW-0812">Transmembrane</keyword>
<dbReference type="InterPro" id="IPR002401">
    <property type="entry name" value="Cyt_P450_E_grp-I"/>
</dbReference>
<dbReference type="PRINTS" id="PR00385">
    <property type="entry name" value="P450"/>
</dbReference>
<evidence type="ECO:0000256" key="3">
    <source>
        <dbReference type="ARBA" id="ARBA00010617"/>
    </source>
</evidence>
<sequence length="429" mass="48725">MGDMQGYYFIHNLHKKYGRYVRVGSNTLSITDPLIMQPAYGAQAKAIKGEWYDGTDPVHSMQSVRDRTLHDRRRRVWAPGFSDKALREYEPTVHELNEKLANQLGNLKGQPANMSTWFNLYGFDVMSRLAFGRDYGMVESGKRHWALDLLTEGIQSSAYRLPCWVFRLIIAIPGGGKGFKKFLTFCIEQIKWRVENKETAGKDVFGWLLKAYANEPHPEDDVDLQADARLIILAGSDTTSATLTYLFYRLAKEPGHIQKLREELRPLTQGEWSDKDISHAKHLNGVINETLRLHPAVPSGLMRKIVKEGAQIGDVFLPGETGFFNPFYAMGRDEGIYEDAQSFVPERWYSKPEMVKYPDAFAPFSMGSFNCIGKNLARMELRTLTTHLLLKYDVAFAPGEDGTRILTETHDHFTLSLGQLDLIFTPATS</sequence>
<keyword evidence="10" id="KW-0503">Monooxygenase</keyword>
<comment type="similarity">
    <text evidence="3">Belongs to the cytochrome P450 family.</text>
</comment>
<evidence type="ECO:0000256" key="6">
    <source>
        <dbReference type="ARBA" id="ARBA00022723"/>
    </source>
</evidence>